<dbReference type="AlphaFoldDB" id="A0A1R3KLG6"/>
<accession>A0A1R3KLG6</accession>
<dbReference type="EMBL" id="AWWV01004116">
    <property type="protein sequence ID" value="OMP07926.1"/>
    <property type="molecule type" value="Genomic_DNA"/>
</dbReference>
<feature type="region of interest" description="Disordered" evidence="1">
    <location>
        <begin position="111"/>
        <end position="136"/>
    </location>
</feature>
<feature type="compositionally biased region" description="Polar residues" evidence="1">
    <location>
        <begin position="117"/>
        <end position="126"/>
    </location>
</feature>
<feature type="non-terminal residue" evidence="2">
    <location>
        <position position="136"/>
    </location>
</feature>
<proteinExistence type="predicted"/>
<protein>
    <submittedName>
        <fullName evidence="2">Uncharacterized protein</fullName>
    </submittedName>
</protein>
<evidence type="ECO:0000313" key="3">
    <source>
        <dbReference type="Proteomes" id="UP000188268"/>
    </source>
</evidence>
<comment type="caution">
    <text evidence="2">The sequence shown here is derived from an EMBL/GenBank/DDBJ whole genome shotgun (WGS) entry which is preliminary data.</text>
</comment>
<gene>
    <name evidence="2" type="ORF">CCACVL1_01190</name>
</gene>
<sequence length="136" mass="14762">MTPIFGRIWPVGKAAIRLNPRTTWTTGTFASSELEPCRVCGITGGAGFYVGKPVRPKAIFHSRESLTLEVQGTARSKLSVHTACIGTLRSLSAVLDAFGSLRRRLIDTKLLPGAPQPSRTHSSRNTLCRLESRSAQ</sequence>
<name>A0A1R3KLG6_COCAP</name>
<organism evidence="2 3">
    <name type="scientific">Corchorus capsularis</name>
    <name type="common">Jute</name>
    <dbReference type="NCBI Taxonomy" id="210143"/>
    <lineage>
        <taxon>Eukaryota</taxon>
        <taxon>Viridiplantae</taxon>
        <taxon>Streptophyta</taxon>
        <taxon>Embryophyta</taxon>
        <taxon>Tracheophyta</taxon>
        <taxon>Spermatophyta</taxon>
        <taxon>Magnoliopsida</taxon>
        <taxon>eudicotyledons</taxon>
        <taxon>Gunneridae</taxon>
        <taxon>Pentapetalae</taxon>
        <taxon>rosids</taxon>
        <taxon>malvids</taxon>
        <taxon>Malvales</taxon>
        <taxon>Malvaceae</taxon>
        <taxon>Grewioideae</taxon>
        <taxon>Apeibeae</taxon>
        <taxon>Corchorus</taxon>
    </lineage>
</organism>
<keyword evidence="3" id="KW-1185">Reference proteome</keyword>
<reference evidence="2 3" key="1">
    <citation type="submission" date="2013-09" db="EMBL/GenBank/DDBJ databases">
        <title>Corchorus capsularis genome sequencing.</title>
        <authorList>
            <person name="Alam M."/>
            <person name="Haque M.S."/>
            <person name="Islam M.S."/>
            <person name="Emdad E.M."/>
            <person name="Islam M.M."/>
            <person name="Ahmed B."/>
            <person name="Halim A."/>
            <person name="Hossen Q.M.M."/>
            <person name="Hossain M.Z."/>
            <person name="Ahmed R."/>
            <person name="Khan M.M."/>
            <person name="Islam R."/>
            <person name="Rashid M.M."/>
            <person name="Khan S.A."/>
            <person name="Rahman M.S."/>
            <person name="Alam M."/>
        </authorList>
    </citation>
    <scope>NUCLEOTIDE SEQUENCE [LARGE SCALE GENOMIC DNA]</scope>
    <source>
        <strain evidence="3">cv. CVL-1</strain>
        <tissue evidence="2">Whole seedling</tissue>
    </source>
</reference>
<dbReference type="Proteomes" id="UP000188268">
    <property type="component" value="Unassembled WGS sequence"/>
</dbReference>
<evidence type="ECO:0000313" key="2">
    <source>
        <dbReference type="EMBL" id="OMP07926.1"/>
    </source>
</evidence>
<dbReference type="Gramene" id="OMP07926">
    <property type="protein sequence ID" value="OMP07926"/>
    <property type="gene ID" value="CCACVL1_01190"/>
</dbReference>
<evidence type="ECO:0000256" key="1">
    <source>
        <dbReference type="SAM" id="MobiDB-lite"/>
    </source>
</evidence>